<dbReference type="SUPFAM" id="SSF53448">
    <property type="entry name" value="Nucleotide-diphospho-sugar transferases"/>
    <property type="match status" value="1"/>
</dbReference>
<dbReference type="RefSeq" id="WP_091937070.1">
    <property type="nucleotide sequence ID" value="NZ_FNCY01000007.1"/>
</dbReference>
<dbReference type="STRING" id="83767.SAMN05660652_01952"/>
<dbReference type="Gene3D" id="3.90.550.10">
    <property type="entry name" value="Spore Coat Polysaccharide Biosynthesis Protein SpsA, Chain A"/>
    <property type="match status" value="1"/>
</dbReference>
<evidence type="ECO:0008006" key="6">
    <source>
        <dbReference type="Google" id="ProtNLM"/>
    </source>
</evidence>
<keyword evidence="3" id="KW-0808">Transferase</keyword>
<organism evidence="4 5">
    <name type="scientific">Propionivibrio dicarboxylicus</name>
    <dbReference type="NCBI Taxonomy" id="83767"/>
    <lineage>
        <taxon>Bacteria</taxon>
        <taxon>Pseudomonadati</taxon>
        <taxon>Pseudomonadota</taxon>
        <taxon>Betaproteobacteria</taxon>
        <taxon>Rhodocyclales</taxon>
        <taxon>Rhodocyclaceae</taxon>
        <taxon>Propionivibrio</taxon>
    </lineage>
</organism>
<dbReference type="EMBL" id="FNCY01000007">
    <property type="protein sequence ID" value="SDH61441.1"/>
    <property type="molecule type" value="Genomic_DNA"/>
</dbReference>
<reference evidence="4 5" key="1">
    <citation type="submission" date="2016-10" db="EMBL/GenBank/DDBJ databases">
        <authorList>
            <person name="de Groot N.N."/>
        </authorList>
    </citation>
    <scope>NUCLEOTIDE SEQUENCE [LARGE SCALE GENOMIC DNA]</scope>
    <source>
        <strain evidence="4 5">DSM 5885</strain>
    </source>
</reference>
<dbReference type="AlphaFoldDB" id="A0A1G8DV42"/>
<sequence length="216" mass="24528">MFQSAEKITLSIVSHGQAALVRELLNDLAALSQRNFEVIITVNLPEDESLYQGFVFPLHIIRNASPKGFGENHNAAFEYASTAWFAVVNPDIRIQSLDFVVLLDPFKSKSVAAVAPVVLSAEGAVEDSARRFPTFFRFARRVVFRQRKSDYDIQSAPYQVDWVAGMFIAFRREAFQQVGGFDSRRFYMYLEGADICRRMGKNNWHVVSAMRFLTGL</sequence>
<evidence type="ECO:0000256" key="2">
    <source>
        <dbReference type="ARBA" id="ARBA00022676"/>
    </source>
</evidence>
<name>A0A1G8DV42_9RHOO</name>
<dbReference type="PANTHER" id="PTHR43179">
    <property type="entry name" value="RHAMNOSYLTRANSFERASE WBBL"/>
    <property type="match status" value="1"/>
</dbReference>
<evidence type="ECO:0000256" key="3">
    <source>
        <dbReference type="ARBA" id="ARBA00022679"/>
    </source>
</evidence>
<keyword evidence="5" id="KW-1185">Reference proteome</keyword>
<keyword evidence="2" id="KW-0328">Glycosyltransferase</keyword>
<dbReference type="PANTHER" id="PTHR43179:SF12">
    <property type="entry name" value="GALACTOFURANOSYLTRANSFERASE GLFT2"/>
    <property type="match status" value="1"/>
</dbReference>
<dbReference type="OrthoDB" id="9771846at2"/>
<gene>
    <name evidence="4" type="ORF">SAMN05660652_01952</name>
</gene>
<dbReference type="GO" id="GO:0016757">
    <property type="term" value="F:glycosyltransferase activity"/>
    <property type="evidence" value="ECO:0007669"/>
    <property type="project" value="UniProtKB-KW"/>
</dbReference>
<dbReference type="Pfam" id="PF13641">
    <property type="entry name" value="Glyco_tranf_2_3"/>
    <property type="match status" value="1"/>
</dbReference>
<comment type="similarity">
    <text evidence="1">Belongs to the glycosyltransferase 2 family.</text>
</comment>
<proteinExistence type="inferred from homology"/>
<protein>
    <recommendedName>
        <fullName evidence="6">Glycosyltransferase, GT2 family</fullName>
    </recommendedName>
</protein>
<dbReference type="InterPro" id="IPR029044">
    <property type="entry name" value="Nucleotide-diphossugar_trans"/>
</dbReference>
<evidence type="ECO:0000313" key="5">
    <source>
        <dbReference type="Proteomes" id="UP000198607"/>
    </source>
</evidence>
<evidence type="ECO:0000256" key="1">
    <source>
        <dbReference type="ARBA" id="ARBA00006739"/>
    </source>
</evidence>
<accession>A0A1G8DV42</accession>
<evidence type="ECO:0000313" key="4">
    <source>
        <dbReference type="EMBL" id="SDH61441.1"/>
    </source>
</evidence>
<dbReference type="Proteomes" id="UP000198607">
    <property type="component" value="Unassembled WGS sequence"/>
</dbReference>